<dbReference type="AlphaFoldDB" id="Q47I33"/>
<dbReference type="HOGENOM" id="CLU_037612_0_0_4"/>
<name>Q47I33_DECAR</name>
<dbReference type="InterPro" id="IPR002586">
    <property type="entry name" value="CobQ/CobB/MinD/ParA_Nub-bd_dom"/>
</dbReference>
<dbReference type="InterPro" id="IPR027417">
    <property type="entry name" value="P-loop_NTPase"/>
</dbReference>
<dbReference type="GO" id="GO:0009898">
    <property type="term" value="C:cytoplasmic side of plasma membrane"/>
    <property type="evidence" value="ECO:0007669"/>
    <property type="project" value="TreeGrafter"/>
</dbReference>
<dbReference type="SUPFAM" id="SSF52540">
    <property type="entry name" value="P-loop containing nucleoside triphosphate hydrolases"/>
    <property type="match status" value="1"/>
</dbReference>
<dbReference type="eggNOG" id="COG0455">
    <property type="taxonomic scope" value="Bacteria"/>
</dbReference>
<dbReference type="GO" id="GO:0005524">
    <property type="term" value="F:ATP binding"/>
    <property type="evidence" value="ECO:0007669"/>
    <property type="project" value="UniProtKB-KW"/>
</dbReference>
<evidence type="ECO:0000313" key="4">
    <source>
        <dbReference type="EMBL" id="AAZ45498.1"/>
    </source>
</evidence>
<organism evidence="4">
    <name type="scientific">Dechloromonas aromatica (strain RCB)</name>
    <dbReference type="NCBI Taxonomy" id="159087"/>
    <lineage>
        <taxon>Bacteria</taxon>
        <taxon>Pseudomonadati</taxon>
        <taxon>Pseudomonadota</taxon>
        <taxon>Betaproteobacteria</taxon>
        <taxon>Rhodocyclales</taxon>
        <taxon>Azonexaceae</taxon>
        <taxon>Dechloromonas</taxon>
    </lineage>
</organism>
<dbReference type="STRING" id="159087.Daro_0742"/>
<keyword evidence="1" id="KW-0547">Nucleotide-binding</keyword>
<keyword evidence="2" id="KW-0067">ATP-binding</keyword>
<evidence type="ECO:0000259" key="3">
    <source>
        <dbReference type="Pfam" id="PF01656"/>
    </source>
</evidence>
<dbReference type="InterPro" id="IPR050625">
    <property type="entry name" value="ParA/MinD_ATPase"/>
</dbReference>
<evidence type="ECO:0000256" key="2">
    <source>
        <dbReference type="ARBA" id="ARBA00022840"/>
    </source>
</evidence>
<protein>
    <submittedName>
        <fullName evidence="4">Putative MinD-related protein</fullName>
    </submittedName>
</protein>
<dbReference type="EMBL" id="CP000089">
    <property type="protein sequence ID" value="AAZ45498.1"/>
    <property type="molecule type" value="Genomic_DNA"/>
</dbReference>
<dbReference type="Gene3D" id="3.40.50.300">
    <property type="entry name" value="P-loop containing nucleotide triphosphate hydrolases"/>
    <property type="match status" value="1"/>
</dbReference>
<feature type="domain" description="CobQ/CobB/MinD/ParA nucleotide binding" evidence="3">
    <location>
        <begin position="26"/>
        <end position="242"/>
    </location>
</feature>
<reference evidence="4" key="1">
    <citation type="submission" date="2005-08" db="EMBL/GenBank/DDBJ databases">
        <title>Complete sequence of Dechloromonas aromatica RCB.</title>
        <authorList>
            <person name="Salinero K.K."/>
            <person name="Copeland A."/>
            <person name="Lucas S."/>
            <person name="Lapidus A."/>
            <person name="Barry K."/>
            <person name="Detter J.C."/>
            <person name="Glavina T."/>
            <person name="Hammon N."/>
            <person name="Israni S."/>
            <person name="Pitluck S."/>
            <person name="Di Bartolo G."/>
            <person name="Trong S."/>
            <person name="Schmutz J."/>
            <person name="Larimer F."/>
            <person name="Land M."/>
            <person name="Ivanova N."/>
            <person name="Richardson P."/>
        </authorList>
    </citation>
    <scope>NUCLEOTIDE SEQUENCE</scope>
    <source>
        <strain evidence="4">RCB</strain>
    </source>
</reference>
<proteinExistence type="predicted"/>
<dbReference type="PANTHER" id="PTHR43384:SF4">
    <property type="entry name" value="CELLULOSE BIOSYNTHESIS PROTEIN BCSQ-RELATED"/>
    <property type="match status" value="1"/>
</dbReference>
<accession>Q47I33</accession>
<dbReference type="PANTHER" id="PTHR43384">
    <property type="entry name" value="SEPTUM SITE-DETERMINING PROTEIN MIND HOMOLOG, CHLOROPLASTIC-RELATED"/>
    <property type="match status" value="1"/>
</dbReference>
<evidence type="ECO:0000256" key="1">
    <source>
        <dbReference type="ARBA" id="ARBA00022741"/>
    </source>
</evidence>
<dbReference type="GO" id="GO:0005829">
    <property type="term" value="C:cytosol"/>
    <property type="evidence" value="ECO:0007669"/>
    <property type="project" value="TreeGrafter"/>
</dbReference>
<dbReference type="PROSITE" id="PS51257">
    <property type="entry name" value="PROKAR_LIPOPROTEIN"/>
    <property type="match status" value="1"/>
</dbReference>
<dbReference type="KEGG" id="dar:Daro_0742"/>
<gene>
    <name evidence="4" type="ordered locus">Daro_0742</name>
</gene>
<sequence>MADFRVDQAAGLRRLLGGGQQLQVVTFVAGCEGVGRSVAVANIGVALARLGKEVLIIDEHAPGDDIASTFGLVARSDLLNVVQRELPLSQVLLQPMHGLRVLPAARAVKKLGRLSLTQQQTLLDAMSGLERPIDVILVDASMGHPNGFSPFGLASQEAVVVLSGSSASITEAYSLIKKVSHAFSRKHFRILVNKVRSQPDARSIYENIAQVAAQRAIARLDYAGAIPLDDALRQSAQLGRPVLVQAPDSPAAAAFRDIASDMLYWQRSESEAGGVEHFMQQLLHLSQRITPNVLRA</sequence>
<dbReference type="GO" id="GO:0016887">
    <property type="term" value="F:ATP hydrolysis activity"/>
    <property type="evidence" value="ECO:0007669"/>
    <property type="project" value="TreeGrafter"/>
</dbReference>
<dbReference type="Pfam" id="PF01656">
    <property type="entry name" value="CbiA"/>
    <property type="match status" value="1"/>
</dbReference>
<dbReference type="OrthoDB" id="5296586at2"/>
<dbReference type="GO" id="GO:0051782">
    <property type="term" value="P:negative regulation of cell division"/>
    <property type="evidence" value="ECO:0007669"/>
    <property type="project" value="TreeGrafter"/>
</dbReference>